<dbReference type="EMBL" id="JAAOAN010000208">
    <property type="protein sequence ID" value="KAF5716216.1"/>
    <property type="molecule type" value="Genomic_DNA"/>
</dbReference>
<dbReference type="OrthoDB" id="2975793at2759"/>
<organism evidence="1 2">
    <name type="scientific">Fusarium mundagurra</name>
    <dbReference type="NCBI Taxonomy" id="1567541"/>
    <lineage>
        <taxon>Eukaryota</taxon>
        <taxon>Fungi</taxon>
        <taxon>Dikarya</taxon>
        <taxon>Ascomycota</taxon>
        <taxon>Pezizomycotina</taxon>
        <taxon>Sordariomycetes</taxon>
        <taxon>Hypocreomycetidae</taxon>
        <taxon>Hypocreales</taxon>
        <taxon>Nectriaceae</taxon>
        <taxon>Fusarium</taxon>
        <taxon>Fusarium fujikuroi species complex</taxon>
    </lineage>
</organism>
<gene>
    <name evidence="1" type="ORF">FMUND_6456</name>
</gene>
<evidence type="ECO:0000313" key="1">
    <source>
        <dbReference type="EMBL" id="KAF5716216.1"/>
    </source>
</evidence>
<name>A0A8H6DG33_9HYPO</name>
<dbReference type="PANTHER" id="PTHR33112">
    <property type="entry name" value="DOMAIN PROTEIN, PUTATIVE-RELATED"/>
    <property type="match status" value="1"/>
</dbReference>
<comment type="caution">
    <text evidence="1">The sequence shown here is derived from an EMBL/GenBank/DDBJ whole genome shotgun (WGS) entry which is preliminary data.</text>
</comment>
<sequence length="439" mass="50177">MILLNLHSDDENYCRDIQIKSHYEQMAQSRWATRGWTYQEHILSKRVVCFLDDRVFWECSRSVWDMHGLSSGMNTSGGPTIADLGMRLMTTTWPDFSLYVDLTCPYNGRDLTYSGDGLSACSGILNRLTRSFLEGFIYGLPRGRFDDALLWQPIRGCHRRFESGTETDSPLPSWSWCGWQCYVDPRSFLSGDSAFQAPMAKPITSSWTTQKCVFWNVLTYRGEKVPITEYVESDITPQLVCKTERASFYIADILRVTESPSHKLRGGRLEAFGHPVLTDKPLNEMAPIMVLQDKDGVFSGLLRATADVECNQGDMIELITISKGSANRCDIEGCIEERLFGKSQDYGSEPFQVSFDANGLWVDDPSGKDRDFYQIEYEGDDVPELKQVEEYWGDHDTCQFHNVLWVQKKESICYRVACGRIEERVWKSNQRGETEVILG</sequence>
<reference evidence="1 2" key="1">
    <citation type="submission" date="2020-05" db="EMBL/GenBank/DDBJ databases">
        <title>Identification and distribution of gene clusters putatively required for synthesis of sphingolipid metabolism inhibitors in phylogenetically diverse species of the filamentous fungus Fusarium.</title>
        <authorList>
            <person name="Kim H.-S."/>
            <person name="Busman M."/>
            <person name="Brown D.W."/>
            <person name="Divon H."/>
            <person name="Uhlig S."/>
            <person name="Proctor R.H."/>
        </authorList>
    </citation>
    <scope>NUCLEOTIDE SEQUENCE [LARGE SCALE GENOMIC DNA]</scope>
    <source>
        <strain evidence="1 2">NRRL 66235</strain>
    </source>
</reference>
<dbReference type="Proteomes" id="UP000544331">
    <property type="component" value="Unassembled WGS sequence"/>
</dbReference>
<protein>
    <submittedName>
        <fullName evidence="1">Heterokaryon incompatibility protein</fullName>
    </submittedName>
</protein>
<evidence type="ECO:0000313" key="2">
    <source>
        <dbReference type="Proteomes" id="UP000544331"/>
    </source>
</evidence>
<keyword evidence="2" id="KW-1185">Reference proteome</keyword>
<accession>A0A8H6DG33</accession>
<proteinExistence type="predicted"/>
<dbReference type="PANTHER" id="PTHR33112:SF16">
    <property type="entry name" value="HETEROKARYON INCOMPATIBILITY DOMAIN-CONTAINING PROTEIN"/>
    <property type="match status" value="1"/>
</dbReference>
<dbReference type="AlphaFoldDB" id="A0A8H6DG33"/>